<dbReference type="EMBL" id="LK039758">
    <property type="protein sequence ID" value="CDY69582.1"/>
    <property type="molecule type" value="Genomic_DNA"/>
</dbReference>
<evidence type="ECO:0000313" key="3">
    <source>
        <dbReference type="Proteomes" id="UP000028999"/>
    </source>
</evidence>
<reference evidence="2 3" key="1">
    <citation type="journal article" date="2014" name="Science">
        <title>Plant genetics. Early allopolyploid evolution in the post-Neolithic Brassica napus oilseed genome.</title>
        <authorList>
            <person name="Chalhoub B."/>
            <person name="Denoeud F."/>
            <person name="Liu S."/>
            <person name="Parkin I.A."/>
            <person name="Tang H."/>
            <person name="Wang X."/>
            <person name="Chiquet J."/>
            <person name="Belcram H."/>
            <person name="Tong C."/>
            <person name="Samans B."/>
            <person name="Correa M."/>
            <person name="Da Silva C."/>
            <person name="Just J."/>
            <person name="Falentin C."/>
            <person name="Koh C.S."/>
            <person name="Le Clainche I."/>
            <person name="Bernard M."/>
            <person name="Bento P."/>
            <person name="Noel B."/>
            <person name="Labadie K."/>
            <person name="Alberti A."/>
            <person name="Charles M."/>
            <person name="Arnaud D."/>
            <person name="Guo H."/>
            <person name="Daviaud C."/>
            <person name="Alamery S."/>
            <person name="Jabbari K."/>
            <person name="Zhao M."/>
            <person name="Edger P.P."/>
            <person name="Chelaifa H."/>
            <person name="Tack D."/>
            <person name="Lassalle G."/>
            <person name="Mestiri I."/>
            <person name="Schnel N."/>
            <person name="Le Paslier M.C."/>
            <person name="Fan G."/>
            <person name="Renault V."/>
            <person name="Bayer P.E."/>
            <person name="Golicz A.A."/>
            <person name="Manoli S."/>
            <person name="Lee T.H."/>
            <person name="Thi V.H."/>
            <person name="Chalabi S."/>
            <person name="Hu Q."/>
            <person name="Fan C."/>
            <person name="Tollenaere R."/>
            <person name="Lu Y."/>
            <person name="Battail C."/>
            <person name="Shen J."/>
            <person name="Sidebottom C.H."/>
            <person name="Wang X."/>
            <person name="Canaguier A."/>
            <person name="Chauveau A."/>
            <person name="Berard A."/>
            <person name="Deniot G."/>
            <person name="Guan M."/>
            <person name="Liu Z."/>
            <person name="Sun F."/>
            <person name="Lim Y.P."/>
            <person name="Lyons E."/>
            <person name="Town C.D."/>
            <person name="Bancroft I."/>
            <person name="Wang X."/>
            <person name="Meng J."/>
            <person name="Ma J."/>
            <person name="Pires J.C."/>
            <person name="King G.J."/>
            <person name="Brunel D."/>
            <person name="Delourme R."/>
            <person name="Renard M."/>
            <person name="Aury J.M."/>
            <person name="Adams K.L."/>
            <person name="Batley J."/>
            <person name="Snowdon R.J."/>
            <person name="Tost J."/>
            <person name="Edwards D."/>
            <person name="Zhou Y."/>
            <person name="Hua W."/>
            <person name="Sharpe A.G."/>
            <person name="Paterson A.H."/>
            <person name="Guan C."/>
            <person name="Wincker P."/>
        </authorList>
    </citation>
    <scope>NUCLEOTIDE SEQUENCE [LARGE SCALE GENOMIC DNA]</scope>
    <source>
        <strain evidence="3">cv. Darmor-bzh</strain>
    </source>
</reference>
<feature type="compositionally biased region" description="Low complexity" evidence="1">
    <location>
        <begin position="42"/>
        <end position="54"/>
    </location>
</feature>
<evidence type="ECO:0000256" key="1">
    <source>
        <dbReference type="SAM" id="MobiDB-lite"/>
    </source>
</evidence>
<dbReference type="PaxDb" id="3708-A0A078JVL8"/>
<dbReference type="Proteomes" id="UP000028999">
    <property type="component" value="Unassembled WGS sequence"/>
</dbReference>
<keyword evidence="3" id="KW-1185">Reference proteome</keyword>
<feature type="region of interest" description="Disordered" evidence="1">
    <location>
        <begin position="38"/>
        <end position="60"/>
    </location>
</feature>
<accession>A0A078JVL8</accession>
<gene>
    <name evidence="2" type="primary">BnaC06g42140D</name>
    <name evidence="2" type="ORF">GSBRNA2T00088892001</name>
</gene>
<evidence type="ECO:0000313" key="2">
    <source>
        <dbReference type="EMBL" id="CDY69582.1"/>
    </source>
</evidence>
<protein>
    <submittedName>
        <fullName evidence="2">BnaC06g42140D protein</fullName>
    </submittedName>
</protein>
<sequence length="60" mass="6589">MSSISQSVTSSFCWINITPQNHIGEKDGMRQIVYQRKVQVTSSGSRRGPSKGRPPGSPKL</sequence>
<dbReference type="Gramene" id="CDY69582">
    <property type="protein sequence ID" value="CDY69582"/>
    <property type="gene ID" value="GSBRNA2T00088892001"/>
</dbReference>
<proteinExistence type="predicted"/>
<name>A0A078JVL8_BRANA</name>
<dbReference type="AlphaFoldDB" id="A0A078JVL8"/>
<organism evidence="2 3">
    <name type="scientific">Brassica napus</name>
    <name type="common">Rape</name>
    <dbReference type="NCBI Taxonomy" id="3708"/>
    <lineage>
        <taxon>Eukaryota</taxon>
        <taxon>Viridiplantae</taxon>
        <taxon>Streptophyta</taxon>
        <taxon>Embryophyta</taxon>
        <taxon>Tracheophyta</taxon>
        <taxon>Spermatophyta</taxon>
        <taxon>Magnoliopsida</taxon>
        <taxon>eudicotyledons</taxon>
        <taxon>Gunneridae</taxon>
        <taxon>Pentapetalae</taxon>
        <taxon>rosids</taxon>
        <taxon>malvids</taxon>
        <taxon>Brassicales</taxon>
        <taxon>Brassicaceae</taxon>
        <taxon>Brassiceae</taxon>
        <taxon>Brassica</taxon>
    </lineage>
</organism>